<proteinExistence type="predicted"/>
<gene>
    <name evidence="2" type="ORF">BSTOLATCC_MIC44365</name>
</gene>
<feature type="compositionally biased region" description="Basic residues" evidence="1">
    <location>
        <begin position="239"/>
        <end position="249"/>
    </location>
</feature>
<keyword evidence="3" id="KW-1185">Reference proteome</keyword>
<dbReference type="EMBL" id="CAJZBQ010000044">
    <property type="protein sequence ID" value="CAG9327737.1"/>
    <property type="molecule type" value="Genomic_DNA"/>
</dbReference>
<dbReference type="Proteomes" id="UP001162131">
    <property type="component" value="Unassembled WGS sequence"/>
</dbReference>
<feature type="compositionally biased region" description="Basic and acidic residues" evidence="1">
    <location>
        <begin position="219"/>
        <end position="238"/>
    </location>
</feature>
<protein>
    <submittedName>
        <fullName evidence="2">Uncharacterized protein</fullName>
    </submittedName>
</protein>
<dbReference type="AlphaFoldDB" id="A0AAU9K3H2"/>
<comment type="caution">
    <text evidence="2">The sequence shown here is derived from an EMBL/GenBank/DDBJ whole genome shotgun (WGS) entry which is preliminary data.</text>
</comment>
<feature type="region of interest" description="Disordered" evidence="1">
    <location>
        <begin position="219"/>
        <end position="251"/>
    </location>
</feature>
<sequence>MEKSFDLPHSSPSSIIQSYQCTTKEGSEQSSQKLQDIYQALSSLNIIVSGAKIDWEEIRLELIRTQHQDQPLNEDEAAEIKIKHSAIIVSLELQPDLTKKLALFDSKLKEIDIKVKLISEQMKHCIEEESKNVDALEKELLVQKLTKGLKSLKKDALKLTAEKEKLLSELENEKSKHMEALSSMSRSTELQNKMISQFTQYKNTTEEKFKAMERNMKTMERNMNEAEVRSRQESEKTREKRKKDKKERKQLKTEINRLRNEIDSYNKEIRDLRNIIDKLQVENANIDFELREASLKSLHREVIEHIENQLCDATKSFFIRKPQGFWEIDLFIEDRNVNKEDVNSFMDSFLDRNYSFTLGDLPQLRKYRKSLHHFIHYKLANMKGIDEFVAALDPNNESSAWHGFLQKAIQNKRNSSGN</sequence>
<evidence type="ECO:0000256" key="1">
    <source>
        <dbReference type="SAM" id="MobiDB-lite"/>
    </source>
</evidence>
<organism evidence="2 3">
    <name type="scientific">Blepharisma stoltei</name>
    <dbReference type="NCBI Taxonomy" id="1481888"/>
    <lineage>
        <taxon>Eukaryota</taxon>
        <taxon>Sar</taxon>
        <taxon>Alveolata</taxon>
        <taxon>Ciliophora</taxon>
        <taxon>Postciliodesmatophora</taxon>
        <taxon>Heterotrichea</taxon>
        <taxon>Heterotrichida</taxon>
        <taxon>Blepharismidae</taxon>
        <taxon>Blepharisma</taxon>
    </lineage>
</organism>
<reference evidence="2" key="1">
    <citation type="submission" date="2021-09" db="EMBL/GenBank/DDBJ databases">
        <authorList>
            <consortium name="AG Swart"/>
            <person name="Singh M."/>
            <person name="Singh A."/>
            <person name="Seah K."/>
            <person name="Emmerich C."/>
        </authorList>
    </citation>
    <scope>NUCLEOTIDE SEQUENCE</scope>
    <source>
        <strain evidence="2">ATCC30299</strain>
    </source>
</reference>
<evidence type="ECO:0000313" key="3">
    <source>
        <dbReference type="Proteomes" id="UP001162131"/>
    </source>
</evidence>
<name>A0AAU9K3H2_9CILI</name>
<evidence type="ECO:0000313" key="2">
    <source>
        <dbReference type="EMBL" id="CAG9327737.1"/>
    </source>
</evidence>
<accession>A0AAU9K3H2</accession>